<dbReference type="InterPro" id="IPR036412">
    <property type="entry name" value="HAD-like_sf"/>
</dbReference>
<dbReference type="SFLD" id="SFLDS00003">
    <property type="entry name" value="Haloacid_Dehalogenase"/>
    <property type="match status" value="1"/>
</dbReference>
<dbReference type="NCBIfam" id="TIGR01549">
    <property type="entry name" value="HAD-SF-IA-v1"/>
    <property type="match status" value="1"/>
</dbReference>
<keyword evidence="2" id="KW-0460">Magnesium</keyword>
<gene>
    <name evidence="3" type="ORF">ACFYKX_07800</name>
</gene>
<dbReference type="Pfam" id="PF13419">
    <property type="entry name" value="HAD_2"/>
    <property type="match status" value="1"/>
</dbReference>
<dbReference type="SFLD" id="SFLDG01129">
    <property type="entry name" value="C1.5:_HAD__Beta-PGM__Phosphata"/>
    <property type="match status" value="1"/>
</dbReference>
<dbReference type="EMBL" id="JBIACK010000002">
    <property type="protein sequence ID" value="MFE8700511.1"/>
    <property type="molecule type" value="Genomic_DNA"/>
</dbReference>
<dbReference type="Gene3D" id="1.10.150.240">
    <property type="entry name" value="Putative phosphatase, domain 2"/>
    <property type="match status" value="1"/>
</dbReference>
<organism evidence="3 4">
    <name type="scientific">Cytobacillus spartinae</name>
    <dbReference type="NCBI Taxonomy" id="3299023"/>
    <lineage>
        <taxon>Bacteria</taxon>
        <taxon>Bacillati</taxon>
        <taxon>Bacillota</taxon>
        <taxon>Bacilli</taxon>
        <taxon>Bacillales</taxon>
        <taxon>Bacillaceae</taxon>
        <taxon>Cytobacillus</taxon>
    </lineage>
</organism>
<dbReference type="InterPro" id="IPR006439">
    <property type="entry name" value="HAD-SF_hydro_IA"/>
</dbReference>
<name>A0ABW6K8N5_9BACI</name>
<dbReference type="RefSeq" id="WP_389359747.1">
    <property type="nucleotide sequence ID" value="NZ_JBIACK010000002.1"/>
</dbReference>
<proteinExistence type="predicted"/>
<keyword evidence="1 3" id="KW-0378">Hydrolase</keyword>
<evidence type="ECO:0000313" key="4">
    <source>
        <dbReference type="Proteomes" id="UP001601059"/>
    </source>
</evidence>
<accession>A0ABW6K8N5</accession>
<dbReference type="InterPro" id="IPR041492">
    <property type="entry name" value="HAD_2"/>
</dbReference>
<protein>
    <submittedName>
        <fullName evidence="3">HAD-IA family hydrolase</fullName>
    </submittedName>
</protein>
<evidence type="ECO:0000256" key="1">
    <source>
        <dbReference type="ARBA" id="ARBA00022801"/>
    </source>
</evidence>
<dbReference type="SUPFAM" id="SSF56784">
    <property type="entry name" value="HAD-like"/>
    <property type="match status" value="1"/>
</dbReference>
<dbReference type="InterPro" id="IPR023198">
    <property type="entry name" value="PGP-like_dom2"/>
</dbReference>
<keyword evidence="4" id="KW-1185">Reference proteome</keyword>
<reference evidence="3 4" key="1">
    <citation type="submission" date="2024-08" db="EMBL/GenBank/DDBJ databases">
        <title>Two novel Cytobacillus novel species.</title>
        <authorList>
            <person name="Liu G."/>
        </authorList>
    </citation>
    <scope>NUCLEOTIDE SEQUENCE [LARGE SCALE GENOMIC DNA]</scope>
    <source>
        <strain evidence="3 4">FJAT-54145</strain>
    </source>
</reference>
<dbReference type="GO" id="GO:0016787">
    <property type="term" value="F:hydrolase activity"/>
    <property type="evidence" value="ECO:0007669"/>
    <property type="project" value="UniProtKB-KW"/>
</dbReference>
<dbReference type="InterPro" id="IPR050155">
    <property type="entry name" value="HAD-like_hydrolase_sf"/>
</dbReference>
<dbReference type="Proteomes" id="UP001601059">
    <property type="component" value="Unassembled WGS sequence"/>
</dbReference>
<evidence type="ECO:0000256" key="2">
    <source>
        <dbReference type="ARBA" id="ARBA00022842"/>
    </source>
</evidence>
<sequence>MNILWDFDGTIFNTYPAYTKIVKEVLEDRVTEDEIYKLLKVSFSHALKYFNLTDEKEIYIRSRVRELKPDDLYPFPHVEDILKNANKNVIMTHKEREDVINILTFHRLEHYFVDMVAGDDGFPRKPDSASYKHLHDKHRIELAIGDRELDIIPAKQLGMKTCLFQNNTVGADFYLNDYKDFNSVIKL</sequence>
<dbReference type="Gene3D" id="3.40.50.1000">
    <property type="entry name" value="HAD superfamily/HAD-like"/>
    <property type="match status" value="1"/>
</dbReference>
<comment type="caution">
    <text evidence="3">The sequence shown here is derived from an EMBL/GenBank/DDBJ whole genome shotgun (WGS) entry which is preliminary data.</text>
</comment>
<dbReference type="PANTHER" id="PTHR43434:SF25">
    <property type="entry name" value="PHOSPHOGLYCOLATE PHOSPHATASE"/>
    <property type="match status" value="1"/>
</dbReference>
<evidence type="ECO:0000313" key="3">
    <source>
        <dbReference type="EMBL" id="MFE8700511.1"/>
    </source>
</evidence>
<dbReference type="PANTHER" id="PTHR43434">
    <property type="entry name" value="PHOSPHOGLYCOLATE PHOSPHATASE"/>
    <property type="match status" value="1"/>
</dbReference>
<dbReference type="InterPro" id="IPR023214">
    <property type="entry name" value="HAD_sf"/>
</dbReference>